<organism evidence="3 4">
    <name type="scientific">Phyllobacterium brassicacearum</name>
    <dbReference type="NCBI Taxonomy" id="314235"/>
    <lineage>
        <taxon>Bacteria</taxon>
        <taxon>Pseudomonadati</taxon>
        <taxon>Pseudomonadota</taxon>
        <taxon>Alphaproteobacteria</taxon>
        <taxon>Hyphomicrobiales</taxon>
        <taxon>Phyllobacteriaceae</taxon>
        <taxon>Phyllobacterium</taxon>
    </lineage>
</organism>
<dbReference type="Gene3D" id="3.30.1370.120">
    <property type="match status" value="1"/>
</dbReference>
<evidence type="ECO:0000313" key="3">
    <source>
        <dbReference type="EMBL" id="PSH70462.1"/>
    </source>
</evidence>
<protein>
    <submittedName>
        <fullName evidence="3">Type III secretion protein</fullName>
    </submittedName>
</protein>
<feature type="region of interest" description="Disordered" evidence="1">
    <location>
        <begin position="194"/>
        <end position="233"/>
    </location>
</feature>
<dbReference type="RefSeq" id="WP_106709608.1">
    <property type="nucleotide sequence ID" value="NZ_PGGO01000002.1"/>
</dbReference>
<dbReference type="Gene3D" id="3.55.50.30">
    <property type="match status" value="1"/>
</dbReference>
<sequence length="233" mass="25327">MTIPIAGGHLRALVCASVTAAVILGAPYRVFANTPDWFAKPYSYILINQDIRDALKEFGRNLNVPVSLSDKIRGQVRGEVRAETAGAFLTRLAEANGLIWYFDGSVLYVNSTEEFATQIIDAGRANGAMVIEEVRRLSLMDDRFSIKSTPNAPALRVSGPPAFIAMVQQVVSTVQPPPLATADDPRVRVFRGGQNGEVTEHFARQEDGTSTPDTRQRPPSVRTGAGSKQEISK</sequence>
<feature type="compositionally biased region" description="Basic and acidic residues" evidence="1">
    <location>
        <begin position="198"/>
        <end position="207"/>
    </location>
</feature>
<dbReference type="InterPro" id="IPR049034">
    <property type="entry name" value="T3S_SPI-1_N0"/>
</dbReference>
<dbReference type="AlphaFoldDB" id="A0A2P7BVL4"/>
<proteinExistence type="predicted"/>
<name>A0A2P7BVL4_9HYPH</name>
<comment type="caution">
    <text evidence="3">The sequence shown here is derived from an EMBL/GenBank/DDBJ whole genome shotgun (WGS) entry which is preliminary data.</text>
</comment>
<feature type="domain" description="SPI-1 type 3 secretion system secretin N0" evidence="2">
    <location>
        <begin position="44"/>
        <end position="109"/>
    </location>
</feature>
<dbReference type="InterPro" id="IPR038591">
    <property type="entry name" value="NolW-like_sf"/>
</dbReference>
<reference evidence="4" key="1">
    <citation type="submission" date="2017-11" db="EMBL/GenBank/DDBJ databases">
        <authorList>
            <person name="Kuznetsova I."/>
            <person name="Sazanova A."/>
            <person name="Chirak E."/>
            <person name="Safronova V."/>
            <person name="Willems A."/>
        </authorList>
    </citation>
    <scope>NUCLEOTIDE SEQUENCE [LARGE SCALE GENOMIC DNA]</scope>
    <source>
        <strain evidence="4">STM 196</strain>
    </source>
</reference>
<gene>
    <name evidence="3" type="ORF">CU102_03645</name>
</gene>
<dbReference type="Pfam" id="PF21304">
    <property type="entry name" value="T3S_SPI-1_N0"/>
    <property type="match status" value="1"/>
</dbReference>
<evidence type="ECO:0000256" key="1">
    <source>
        <dbReference type="SAM" id="MobiDB-lite"/>
    </source>
</evidence>
<dbReference type="Proteomes" id="UP000241444">
    <property type="component" value="Unassembled WGS sequence"/>
</dbReference>
<dbReference type="OrthoDB" id="9775455at2"/>
<evidence type="ECO:0000259" key="2">
    <source>
        <dbReference type="Pfam" id="PF21304"/>
    </source>
</evidence>
<evidence type="ECO:0000313" key="4">
    <source>
        <dbReference type="Proteomes" id="UP000241444"/>
    </source>
</evidence>
<dbReference type="EMBL" id="PGGO01000002">
    <property type="protein sequence ID" value="PSH70462.1"/>
    <property type="molecule type" value="Genomic_DNA"/>
</dbReference>
<keyword evidence="4" id="KW-1185">Reference proteome</keyword>
<accession>A0A2P7BVL4</accession>